<dbReference type="SUPFAM" id="SSF53850">
    <property type="entry name" value="Periplasmic binding protein-like II"/>
    <property type="match status" value="1"/>
</dbReference>
<dbReference type="Gene3D" id="3.40.190.290">
    <property type="match status" value="1"/>
</dbReference>
<comment type="similarity">
    <text evidence="1">Belongs to the LysR transcriptional regulatory family.</text>
</comment>
<dbReference type="PANTHER" id="PTHR30537">
    <property type="entry name" value="HTH-TYPE TRANSCRIPTIONAL REGULATOR"/>
    <property type="match status" value="1"/>
</dbReference>
<feature type="domain" description="HTH lysR-type" evidence="5">
    <location>
        <begin position="2"/>
        <end position="59"/>
    </location>
</feature>
<dbReference type="Proteomes" id="UP000462435">
    <property type="component" value="Unassembled WGS sequence"/>
</dbReference>
<comment type="caution">
    <text evidence="6">The sequence shown here is derived from an EMBL/GenBank/DDBJ whole genome shotgun (WGS) entry which is preliminary data.</text>
</comment>
<keyword evidence="2" id="KW-0805">Transcription regulation</keyword>
<proteinExistence type="inferred from homology"/>
<dbReference type="PROSITE" id="PS50931">
    <property type="entry name" value="HTH_LYSR"/>
    <property type="match status" value="1"/>
</dbReference>
<dbReference type="InterPro" id="IPR000847">
    <property type="entry name" value="LysR_HTH_N"/>
</dbReference>
<dbReference type="SUPFAM" id="SSF46785">
    <property type="entry name" value="Winged helix' DNA-binding domain"/>
    <property type="match status" value="1"/>
</dbReference>
<keyword evidence="4" id="KW-0804">Transcription</keyword>
<dbReference type="InterPro" id="IPR058163">
    <property type="entry name" value="LysR-type_TF_proteobact-type"/>
</dbReference>
<gene>
    <name evidence="6" type="primary">dmlR_5</name>
    <name evidence="6" type="ORF">GAK35_00385</name>
</gene>
<dbReference type="EMBL" id="WNDX01000006">
    <property type="protein sequence ID" value="KAF1048161.1"/>
    <property type="molecule type" value="Genomic_DNA"/>
</dbReference>
<dbReference type="AlphaFoldDB" id="A0A7V8FZZ5"/>
<evidence type="ECO:0000256" key="2">
    <source>
        <dbReference type="ARBA" id="ARBA00023015"/>
    </source>
</evidence>
<protein>
    <submittedName>
        <fullName evidence="6">HTH-type transcriptional regulator DmlR</fullName>
    </submittedName>
</protein>
<name>A0A7V8FZZ5_9BURK</name>
<dbReference type="PANTHER" id="PTHR30537:SF5">
    <property type="entry name" value="HTH-TYPE TRANSCRIPTIONAL ACTIVATOR TTDR-RELATED"/>
    <property type="match status" value="1"/>
</dbReference>
<evidence type="ECO:0000313" key="7">
    <source>
        <dbReference type="Proteomes" id="UP000462435"/>
    </source>
</evidence>
<evidence type="ECO:0000259" key="5">
    <source>
        <dbReference type="PROSITE" id="PS50931"/>
    </source>
</evidence>
<dbReference type="Gene3D" id="1.10.10.10">
    <property type="entry name" value="Winged helix-like DNA-binding domain superfamily/Winged helix DNA-binding domain"/>
    <property type="match status" value="1"/>
</dbReference>
<dbReference type="GO" id="GO:0003677">
    <property type="term" value="F:DNA binding"/>
    <property type="evidence" value="ECO:0007669"/>
    <property type="project" value="UniProtKB-KW"/>
</dbReference>
<dbReference type="InterPro" id="IPR036388">
    <property type="entry name" value="WH-like_DNA-bd_sf"/>
</dbReference>
<dbReference type="GO" id="GO:0003700">
    <property type="term" value="F:DNA-binding transcription factor activity"/>
    <property type="evidence" value="ECO:0007669"/>
    <property type="project" value="InterPro"/>
</dbReference>
<evidence type="ECO:0000256" key="1">
    <source>
        <dbReference type="ARBA" id="ARBA00009437"/>
    </source>
</evidence>
<dbReference type="InterPro" id="IPR036390">
    <property type="entry name" value="WH_DNA-bd_sf"/>
</dbReference>
<evidence type="ECO:0000313" key="6">
    <source>
        <dbReference type="EMBL" id="KAF1048161.1"/>
    </source>
</evidence>
<keyword evidence="3" id="KW-0238">DNA-binding</keyword>
<evidence type="ECO:0000256" key="4">
    <source>
        <dbReference type="ARBA" id="ARBA00023163"/>
    </source>
</evidence>
<accession>A0A7V8FZZ5</accession>
<evidence type="ECO:0000256" key="3">
    <source>
        <dbReference type="ARBA" id="ARBA00023125"/>
    </source>
</evidence>
<organism evidence="6 7">
    <name type="scientific">Herbaspirillum frisingense</name>
    <dbReference type="NCBI Taxonomy" id="92645"/>
    <lineage>
        <taxon>Bacteria</taxon>
        <taxon>Pseudomonadati</taxon>
        <taxon>Pseudomonadota</taxon>
        <taxon>Betaproteobacteria</taxon>
        <taxon>Burkholderiales</taxon>
        <taxon>Oxalobacteraceae</taxon>
        <taxon>Herbaspirillum</taxon>
    </lineage>
</organism>
<dbReference type="InterPro" id="IPR005119">
    <property type="entry name" value="LysR_subst-bd"/>
</dbReference>
<sequence>MIKVEDLQLMAALARSASLSEAARQLNLTPPALSMRLRALEAAMGVLLATRTARRLALTDDGQALAQEAQGLLARMAQLPAMFEQQGRGLDGKLKIAAPFGYGRQRVAPLVARLARLHPGLRIELDLRETPWPDRHEADIVFHIGSVRDSSWVARTVAGNERWLCASPAYLKRRGKPAAPRDLLTHACICIRENEEDGSLWHYRREKQAAEGRAGARESLRVQPALLSNDGATARYWAEQGLGFVLRSQWDVEEPVRQGRLVRVLEGWQFDQAPILIMTRARTGLPTRVRVAAEFLLEALSAVA</sequence>
<dbReference type="Pfam" id="PF00126">
    <property type="entry name" value="HTH_1"/>
    <property type="match status" value="1"/>
</dbReference>
<dbReference type="Pfam" id="PF03466">
    <property type="entry name" value="LysR_substrate"/>
    <property type="match status" value="1"/>
</dbReference>
<reference evidence="7" key="1">
    <citation type="journal article" date="2020" name="MBio">
        <title>Horizontal gene transfer to a defensive symbiont with a reduced genome amongst a multipartite beetle microbiome.</title>
        <authorList>
            <person name="Waterworth S.C."/>
            <person name="Florez L.V."/>
            <person name="Rees E.R."/>
            <person name="Hertweck C."/>
            <person name="Kaltenpoth M."/>
            <person name="Kwan J.C."/>
        </authorList>
    </citation>
    <scope>NUCLEOTIDE SEQUENCE [LARGE SCALE GENOMIC DNA]</scope>
</reference>